<feature type="transmembrane region" description="Helical" evidence="1">
    <location>
        <begin position="53"/>
        <end position="72"/>
    </location>
</feature>
<sequence>MPFTLSLCKYKNILGKVNEGIHSYKIFNISIVDVLLTILGAYIIHLFMPTYKFVYVLLWLFLLGIILHRLFCVETTIDKLLFGNK</sequence>
<keyword evidence="1" id="KW-0472">Membrane</keyword>
<organism evidence="2">
    <name type="scientific">viral metagenome</name>
    <dbReference type="NCBI Taxonomy" id="1070528"/>
    <lineage>
        <taxon>unclassified sequences</taxon>
        <taxon>metagenomes</taxon>
        <taxon>organismal metagenomes</taxon>
    </lineage>
</organism>
<name>A0A6C0DG60_9ZZZZ</name>
<dbReference type="EMBL" id="MN739614">
    <property type="protein sequence ID" value="QHT15928.1"/>
    <property type="molecule type" value="Genomic_DNA"/>
</dbReference>
<dbReference type="AlphaFoldDB" id="A0A6C0DG60"/>
<keyword evidence="1" id="KW-1133">Transmembrane helix</keyword>
<proteinExistence type="predicted"/>
<evidence type="ECO:0000313" key="2">
    <source>
        <dbReference type="EMBL" id="QHT15928.1"/>
    </source>
</evidence>
<accession>A0A6C0DG60</accession>
<evidence type="ECO:0000256" key="1">
    <source>
        <dbReference type="SAM" id="Phobius"/>
    </source>
</evidence>
<reference evidence="2" key="1">
    <citation type="journal article" date="2020" name="Nature">
        <title>Giant virus diversity and host interactions through global metagenomics.</title>
        <authorList>
            <person name="Schulz F."/>
            <person name="Roux S."/>
            <person name="Paez-Espino D."/>
            <person name="Jungbluth S."/>
            <person name="Walsh D.A."/>
            <person name="Denef V.J."/>
            <person name="McMahon K.D."/>
            <person name="Konstantinidis K.T."/>
            <person name="Eloe-Fadrosh E.A."/>
            <person name="Kyrpides N.C."/>
            <person name="Woyke T."/>
        </authorList>
    </citation>
    <scope>NUCLEOTIDE SEQUENCE</scope>
    <source>
        <strain evidence="2">GVMAG-M-3300023174-182</strain>
    </source>
</reference>
<feature type="transmembrane region" description="Helical" evidence="1">
    <location>
        <begin position="26"/>
        <end position="47"/>
    </location>
</feature>
<protein>
    <submittedName>
        <fullName evidence="2">Uncharacterized protein</fullName>
    </submittedName>
</protein>
<keyword evidence="1" id="KW-0812">Transmembrane</keyword>